<evidence type="ECO:0000313" key="3">
    <source>
        <dbReference type="Proteomes" id="UP000664317"/>
    </source>
</evidence>
<feature type="region of interest" description="Disordered" evidence="1">
    <location>
        <begin position="1"/>
        <end position="28"/>
    </location>
</feature>
<reference evidence="2 3" key="1">
    <citation type="submission" date="2021-03" db="EMBL/GenBank/DDBJ databases">
        <title>novel species isolated from a fishpond in China.</title>
        <authorList>
            <person name="Lu H."/>
            <person name="Cai Z."/>
        </authorList>
    </citation>
    <scope>NUCLEOTIDE SEQUENCE [LARGE SCALE GENOMIC DNA]</scope>
    <source>
        <strain evidence="2 3">H41</strain>
    </source>
</reference>
<sequence length="601" mass="62133">MEEKTKKATWKAHPENEEWNDARNWEDGEMPDESAVFSQSDKTVITFSTLDCARVGQLDFEPGAPSFSFRFGSSPNKPALDIHGVGIRNKSGHSQSFVVAATAANFRTPQLRFSNKATAGGEEMSYYSGPESLEDGYGGGIISFFDQATAGTARFVVRTGKLAPPKTERSTVGGEVAFCDYSTAERAEFTIYGSLGIDGDTFGNTVFHDHATAAHGRFTNIGGTVAGGDGGNTQFYDSSTAAHGVFINLGGTFYKANGGDVAFDGTASGAHGHFLNYPATVDGGNGGVTSFNNNWPDMGTEGASAGEATYHNYGATGAHRGGGGHTEFTAKYGCPTAAKATIINYGSAIPGKSTAGHTIFSISLPTQHFPTAGNAVIRNLPALNADAAPGNTSFAMYADSEKNSTNPSPPPSGTDPLQSQPKDQVPTAGEALVINEGGSVPGAAGGFTSFSGVSSAGNSRLVAHGGMNGGQGGKVVFADWASGGTCHVCLYGNGELDLGWMSQKLSIGLLETAGGIVAMALGSKGFGLELGSQLILHSGTLSFRFFGSESSGFDFGQDYEVLTAPNLSCFNVGQFAANDLDGASPHFTLSGNKLSVSYSKS</sequence>
<evidence type="ECO:0000313" key="2">
    <source>
        <dbReference type="EMBL" id="MBN7810297.1"/>
    </source>
</evidence>
<dbReference type="Proteomes" id="UP000664317">
    <property type="component" value="Unassembled WGS sequence"/>
</dbReference>
<gene>
    <name evidence="2" type="ORF">J0A68_04970</name>
</gene>
<keyword evidence="3" id="KW-1185">Reference proteome</keyword>
<dbReference type="RefSeq" id="WP_206577076.1">
    <property type="nucleotide sequence ID" value="NZ_JAFKCT010000001.1"/>
</dbReference>
<dbReference type="EMBL" id="JAFKCT010000001">
    <property type="protein sequence ID" value="MBN7810297.1"/>
    <property type="molecule type" value="Genomic_DNA"/>
</dbReference>
<accession>A0ABS3BZL7</accession>
<comment type="caution">
    <text evidence="2">The sequence shown here is derived from an EMBL/GenBank/DDBJ whole genome shotgun (WGS) entry which is preliminary data.</text>
</comment>
<protein>
    <submittedName>
        <fullName evidence="2">Uncharacterized protein</fullName>
    </submittedName>
</protein>
<proteinExistence type="predicted"/>
<organism evidence="2 3">
    <name type="scientific">Algoriphagus oliviformis</name>
    <dbReference type="NCBI Taxonomy" id="2811231"/>
    <lineage>
        <taxon>Bacteria</taxon>
        <taxon>Pseudomonadati</taxon>
        <taxon>Bacteroidota</taxon>
        <taxon>Cytophagia</taxon>
        <taxon>Cytophagales</taxon>
        <taxon>Cyclobacteriaceae</taxon>
        <taxon>Algoriphagus</taxon>
    </lineage>
</organism>
<name>A0ABS3BZL7_9BACT</name>
<feature type="region of interest" description="Disordered" evidence="1">
    <location>
        <begin position="397"/>
        <end position="426"/>
    </location>
</feature>
<feature type="compositionally biased region" description="Basic and acidic residues" evidence="1">
    <location>
        <begin position="1"/>
        <end position="26"/>
    </location>
</feature>
<evidence type="ECO:0000256" key="1">
    <source>
        <dbReference type="SAM" id="MobiDB-lite"/>
    </source>
</evidence>